<feature type="transmembrane region" description="Helical" evidence="4">
    <location>
        <begin position="332"/>
        <end position="352"/>
    </location>
</feature>
<keyword evidence="4" id="KW-0472">Membrane</keyword>
<dbReference type="PANTHER" id="PTHR43630">
    <property type="entry name" value="POLY-BETA-1,6-N-ACETYL-D-GLUCOSAMINE SYNTHASE"/>
    <property type="match status" value="1"/>
</dbReference>
<dbReference type="EMBL" id="DSMV01000105">
    <property type="protein sequence ID" value="HDW51441.1"/>
    <property type="molecule type" value="Genomic_DNA"/>
</dbReference>
<dbReference type="PANTHER" id="PTHR43630:SF1">
    <property type="entry name" value="POLY-BETA-1,6-N-ACETYL-D-GLUCOSAMINE SYNTHASE"/>
    <property type="match status" value="1"/>
</dbReference>
<dbReference type="Pfam" id="PF13641">
    <property type="entry name" value="Glyco_tranf_2_3"/>
    <property type="match status" value="1"/>
</dbReference>
<dbReference type="CDD" id="cd06423">
    <property type="entry name" value="CESA_like"/>
    <property type="match status" value="1"/>
</dbReference>
<keyword evidence="5" id="KW-0732">Signal</keyword>
<feature type="transmembrane region" description="Helical" evidence="4">
    <location>
        <begin position="358"/>
        <end position="379"/>
    </location>
</feature>
<dbReference type="SUPFAM" id="SSF53448">
    <property type="entry name" value="Nucleotide-diphospho-sugar transferases"/>
    <property type="match status" value="1"/>
</dbReference>
<dbReference type="InterPro" id="IPR029044">
    <property type="entry name" value="Nucleotide-diphossugar_trans"/>
</dbReference>
<evidence type="ECO:0000313" key="6">
    <source>
        <dbReference type="EMBL" id="HDW51441.1"/>
    </source>
</evidence>
<evidence type="ECO:0000256" key="3">
    <source>
        <dbReference type="ARBA" id="ARBA00022679"/>
    </source>
</evidence>
<reference evidence="6" key="1">
    <citation type="journal article" date="2020" name="mSystems">
        <title>Genome- and Community-Level Interaction Insights into Carbon Utilization and Element Cycling Functions of Hydrothermarchaeota in Hydrothermal Sediment.</title>
        <authorList>
            <person name="Zhou Z."/>
            <person name="Liu Y."/>
            <person name="Xu W."/>
            <person name="Pan J."/>
            <person name="Luo Z.H."/>
            <person name="Li M."/>
        </authorList>
    </citation>
    <scope>NUCLEOTIDE SEQUENCE [LARGE SCALE GENOMIC DNA]</scope>
    <source>
        <strain evidence="6">SpSt-301</strain>
    </source>
</reference>
<name>A0A7C1F7Q2_9THEO</name>
<organism evidence="6">
    <name type="scientific">Ammonifex degensii</name>
    <dbReference type="NCBI Taxonomy" id="42838"/>
    <lineage>
        <taxon>Bacteria</taxon>
        <taxon>Bacillati</taxon>
        <taxon>Bacillota</taxon>
        <taxon>Clostridia</taxon>
        <taxon>Thermoanaerobacterales</taxon>
        <taxon>Thermoanaerobacteraceae</taxon>
        <taxon>Ammonifex</taxon>
    </lineage>
</organism>
<proteinExistence type="inferred from homology"/>
<keyword evidence="4" id="KW-0812">Transmembrane</keyword>
<comment type="caution">
    <text evidence="6">The sequence shown here is derived from an EMBL/GenBank/DDBJ whole genome shotgun (WGS) entry which is preliminary data.</text>
</comment>
<evidence type="ECO:0000256" key="4">
    <source>
        <dbReference type="SAM" id="Phobius"/>
    </source>
</evidence>
<dbReference type="GO" id="GO:0016757">
    <property type="term" value="F:glycosyltransferase activity"/>
    <property type="evidence" value="ECO:0007669"/>
    <property type="project" value="UniProtKB-KW"/>
</dbReference>
<evidence type="ECO:0000256" key="5">
    <source>
        <dbReference type="SAM" id="SignalP"/>
    </source>
</evidence>
<comment type="similarity">
    <text evidence="1">Belongs to the glycosyltransferase 2 family.</text>
</comment>
<keyword evidence="4" id="KW-1133">Transmembrane helix</keyword>
<keyword evidence="3 6" id="KW-0808">Transferase</keyword>
<feature type="transmembrane region" description="Helical" evidence="4">
    <location>
        <begin position="391"/>
        <end position="411"/>
    </location>
</feature>
<dbReference type="AlphaFoldDB" id="A0A7C1F7Q2"/>
<sequence length="412" mass="45477">MSLVLPALLALLLSAHAESEIRSLKDVALLGGLGPGFALFSPCRQMVTFALGFLIAKAYRLRCSRPAPFPPVAFLVAALNEADQIAECVRGLDRAASNYPGPCRLYLVDNGSTDETRKIAEKALRRCRNLKGMVLFCPTPGKARALNFGLRFVQEEILVRVDADTVVSPSLLLELIPYFADPRVGGVSGLPLPKALSYWFAKMRAVEVYCNIGFGRVAQGSFDGILVLPGIMAAFRRDLLSRLGGFAEGINGEDTDIAIRVGRLGYRIIVDPWIRFWTEVPNCWDHLRDQRIRWSRSNFHTFARNKSAVWLLQGGRGIWSIPFSLFGTLRRIVVLLTLCYAGIVALVDPSALYLNQGAAVAALVVGPSLILSVVALTAYRRFDLLGSLPGFLFWRLLRAYFALEMLFSLPLK</sequence>
<evidence type="ECO:0000256" key="2">
    <source>
        <dbReference type="ARBA" id="ARBA00022676"/>
    </source>
</evidence>
<accession>A0A7C1F7Q2</accession>
<keyword evidence="2" id="KW-0328">Glycosyltransferase</keyword>
<protein>
    <submittedName>
        <fullName evidence="6">Glycosyltransferase family 2 protein</fullName>
    </submittedName>
</protein>
<gene>
    <name evidence="6" type="ORF">ENQ35_01645</name>
</gene>
<feature type="signal peptide" evidence="5">
    <location>
        <begin position="1"/>
        <end position="17"/>
    </location>
</feature>
<feature type="chain" id="PRO_5039372597" evidence="5">
    <location>
        <begin position="18"/>
        <end position="412"/>
    </location>
</feature>
<dbReference type="Gene3D" id="3.90.550.10">
    <property type="entry name" value="Spore Coat Polysaccharide Biosynthesis Protein SpsA, Chain A"/>
    <property type="match status" value="1"/>
</dbReference>
<evidence type="ECO:0000256" key="1">
    <source>
        <dbReference type="ARBA" id="ARBA00006739"/>
    </source>
</evidence>